<comment type="catalytic activity">
    <reaction evidence="4 5">
        <text>L-glutaminyl-[peptide chain release factor] + S-adenosyl-L-methionine = N(5)-methyl-L-glutaminyl-[peptide chain release factor] + S-adenosyl-L-homocysteine + H(+)</text>
        <dbReference type="Rhea" id="RHEA:42896"/>
        <dbReference type="Rhea" id="RHEA-COMP:10271"/>
        <dbReference type="Rhea" id="RHEA-COMP:10272"/>
        <dbReference type="ChEBI" id="CHEBI:15378"/>
        <dbReference type="ChEBI" id="CHEBI:30011"/>
        <dbReference type="ChEBI" id="CHEBI:57856"/>
        <dbReference type="ChEBI" id="CHEBI:59789"/>
        <dbReference type="ChEBI" id="CHEBI:61891"/>
        <dbReference type="EC" id="2.1.1.297"/>
    </reaction>
</comment>
<keyword evidence="1 5" id="KW-0489">Methyltransferase</keyword>
<comment type="similarity">
    <text evidence="5">Belongs to the protein N5-glutamine methyltransferase family. PrmC subfamily.</text>
</comment>
<dbReference type="PANTHER" id="PTHR18895">
    <property type="entry name" value="HEMK METHYLTRANSFERASE"/>
    <property type="match status" value="1"/>
</dbReference>
<dbReference type="GO" id="GO:0032259">
    <property type="term" value="P:methylation"/>
    <property type="evidence" value="ECO:0007669"/>
    <property type="project" value="UniProtKB-KW"/>
</dbReference>
<dbReference type="InterPro" id="IPR050320">
    <property type="entry name" value="N5-glutamine_MTase"/>
</dbReference>
<evidence type="ECO:0000256" key="4">
    <source>
        <dbReference type="ARBA" id="ARBA00048391"/>
    </source>
</evidence>
<evidence type="ECO:0000259" key="6">
    <source>
        <dbReference type="Pfam" id="PF05175"/>
    </source>
</evidence>
<dbReference type="GO" id="GO:0102559">
    <property type="term" value="F:peptide chain release factor N(5)-glutamine methyltransferase activity"/>
    <property type="evidence" value="ECO:0007669"/>
    <property type="project" value="UniProtKB-EC"/>
</dbReference>
<evidence type="ECO:0000313" key="8">
    <source>
        <dbReference type="EMBL" id="CAH0534017.1"/>
    </source>
</evidence>
<dbReference type="InterPro" id="IPR002052">
    <property type="entry name" value="DNA_methylase_N6_adenine_CS"/>
</dbReference>
<dbReference type="InterPro" id="IPR029063">
    <property type="entry name" value="SAM-dependent_MTases_sf"/>
</dbReference>
<evidence type="ECO:0000256" key="5">
    <source>
        <dbReference type="HAMAP-Rule" id="MF_02126"/>
    </source>
</evidence>
<dbReference type="EMBL" id="CAKLDI010000001">
    <property type="protein sequence ID" value="CAH0534017.1"/>
    <property type="molecule type" value="Genomic_DNA"/>
</dbReference>
<name>A0ABM8ZUL5_9VIBR</name>
<evidence type="ECO:0000256" key="2">
    <source>
        <dbReference type="ARBA" id="ARBA00022679"/>
    </source>
</evidence>
<keyword evidence="9" id="KW-1185">Reference proteome</keyword>
<organism evidence="8 9">
    <name type="scientific">Vibrio stylophorae</name>
    <dbReference type="NCBI Taxonomy" id="659351"/>
    <lineage>
        <taxon>Bacteria</taxon>
        <taxon>Pseudomonadati</taxon>
        <taxon>Pseudomonadota</taxon>
        <taxon>Gammaproteobacteria</taxon>
        <taxon>Vibrionales</taxon>
        <taxon>Vibrionaceae</taxon>
        <taxon>Vibrio</taxon>
    </lineage>
</organism>
<keyword evidence="2 5" id="KW-0808">Transferase</keyword>
<evidence type="ECO:0000259" key="7">
    <source>
        <dbReference type="Pfam" id="PF17827"/>
    </source>
</evidence>
<dbReference type="HAMAP" id="MF_02126">
    <property type="entry name" value="RF_methyltr_PrmC"/>
    <property type="match status" value="1"/>
</dbReference>
<proteinExistence type="inferred from homology"/>
<dbReference type="Gene3D" id="1.10.8.10">
    <property type="entry name" value="DNA helicase RuvA subunit, C-terminal domain"/>
    <property type="match status" value="1"/>
</dbReference>
<dbReference type="NCBIfam" id="TIGR03534">
    <property type="entry name" value="RF_mod_PrmC"/>
    <property type="match status" value="1"/>
</dbReference>
<gene>
    <name evidence="5 8" type="primary">prmC</name>
    <name evidence="8" type="ORF">VST7929_01899</name>
</gene>
<dbReference type="PANTHER" id="PTHR18895:SF74">
    <property type="entry name" value="MTRF1L RELEASE FACTOR GLUTAMINE METHYLTRANSFERASE"/>
    <property type="match status" value="1"/>
</dbReference>
<dbReference type="PROSITE" id="PS00092">
    <property type="entry name" value="N6_MTASE"/>
    <property type="match status" value="1"/>
</dbReference>
<dbReference type="InterPro" id="IPR007848">
    <property type="entry name" value="Small_mtfrase_dom"/>
</dbReference>
<feature type="binding site" evidence="5">
    <location>
        <begin position="120"/>
        <end position="124"/>
    </location>
    <ligand>
        <name>S-adenosyl-L-methionine</name>
        <dbReference type="ChEBI" id="CHEBI:59789"/>
    </ligand>
</feature>
<dbReference type="NCBIfam" id="TIGR00536">
    <property type="entry name" value="hemK_fam"/>
    <property type="match status" value="1"/>
</dbReference>
<feature type="domain" description="Methyltransferase small" evidence="6">
    <location>
        <begin position="106"/>
        <end position="194"/>
    </location>
</feature>
<evidence type="ECO:0000256" key="1">
    <source>
        <dbReference type="ARBA" id="ARBA00022603"/>
    </source>
</evidence>
<feature type="domain" description="Release factor glutamine methyltransferase N-terminal" evidence="7">
    <location>
        <begin position="12"/>
        <end position="76"/>
    </location>
</feature>
<dbReference type="InterPro" id="IPR040758">
    <property type="entry name" value="PrmC_N"/>
</dbReference>
<dbReference type="Pfam" id="PF05175">
    <property type="entry name" value="MTS"/>
    <property type="match status" value="1"/>
</dbReference>
<dbReference type="InterPro" id="IPR004556">
    <property type="entry name" value="HemK-like"/>
</dbReference>
<dbReference type="Pfam" id="PF17827">
    <property type="entry name" value="PrmC_N"/>
    <property type="match status" value="1"/>
</dbReference>
<reference evidence="8" key="1">
    <citation type="submission" date="2021-11" db="EMBL/GenBank/DDBJ databases">
        <authorList>
            <person name="Rodrigo-Torres L."/>
            <person name="Arahal R. D."/>
            <person name="Lucena T."/>
        </authorList>
    </citation>
    <scope>NUCLEOTIDE SEQUENCE</scope>
    <source>
        <strain evidence="8">CECT 7929</strain>
    </source>
</reference>
<dbReference type="Proteomes" id="UP000838672">
    <property type="component" value="Unassembled WGS sequence"/>
</dbReference>
<dbReference type="EC" id="2.1.1.297" evidence="5"/>
<comment type="caution">
    <text evidence="8">The sequence shown here is derived from an EMBL/GenBank/DDBJ whole genome shotgun (WGS) entry which is preliminary data.</text>
</comment>
<accession>A0ABM8ZUL5</accession>
<feature type="binding site" evidence="5">
    <location>
        <position position="143"/>
    </location>
    <ligand>
        <name>S-adenosyl-L-methionine</name>
        <dbReference type="ChEBI" id="CHEBI:59789"/>
    </ligand>
</feature>
<sequence>MAALPNLEQAQQFACAQFESESAKLDAALLLCFVLDKPRSYLFTWPDAQLSEVQWQQYQNLISRRQQGEPVAYLIGEREFWSLPLSVSPDTLIPRPDTERLVEVALELLPASAASILDLGTGTGAIALALASERRDCAVTGVDRIEGAVQLAQCNGQKLNLPQVRFVQSNWFDALAGQRFDLIVSNPPYIDDADPHLEQGDVRFEPRSALVAGDHGLSDIDWISTHAIDHLQSGGWLAFEHGYDQGLAVRQLLQQKGYCQVRTEQDYGGRDRVTLGQWQP</sequence>
<dbReference type="Gene3D" id="3.40.50.150">
    <property type="entry name" value="Vaccinia Virus protein VP39"/>
    <property type="match status" value="1"/>
</dbReference>
<protein>
    <recommendedName>
        <fullName evidence="5">Release factor glutamine methyltransferase</fullName>
        <shortName evidence="5">RF MTase</shortName>
        <ecNumber evidence="5">2.1.1.297</ecNumber>
    </recommendedName>
    <alternativeName>
        <fullName evidence="5">N5-glutamine methyltransferase PrmC</fullName>
    </alternativeName>
    <alternativeName>
        <fullName evidence="5">Protein-(glutamine-N5) MTase PrmC</fullName>
    </alternativeName>
    <alternativeName>
        <fullName evidence="5">Protein-glutamine N-methyltransferase PrmC</fullName>
    </alternativeName>
</protein>
<dbReference type="CDD" id="cd02440">
    <property type="entry name" value="AdoMet_MTases"/>
    <property type="match status" value="1"/>
</dbReference>
<keyword evidence="3 5" id="KW-0949">S-adenosyl-L-methionine</keyword>
<dbReference type="SUPFAM" id="SSF53335">
    <property type="entry name" value="S-adenosyl-L-methionine-dependent methyltransferases"/>
    <property type="match status" value="1"/>
</dbReference>
<dbReference type="RefSeq" id="WP_237466426.1">
    <property type="nucleotide sequence ID" value="NZ_CAKLDI010000001.1"/>
</dbReference>
<comment type="function">
    <text evidence="5">Methylates the class 1 translation termination release factors RF1/PrfA and RF2/PrfB on the glutamine residue of the universally conserved GGQ motif.</text>
</comment>
<feature type="binding site" evidence="5">
    <location>
        <begin position="186"/>
        <end position="189"/>
    </location>
    <ligand>
        <name>substrate</name>
    </ligand>
</feature>
<evidence type="ECO:0000256" key="3">
    <source>
        <dbReference type="ARBA" id="ARBA00022691"/>
    </source>
</evidence>
<feature type="binding site" evidence="5">
    <location>
        <position position="171"/>
    </location>
    <ligand>
        <name>S-adenosyl-L-methionine</name>
        <dbReference type="ChEBI" id="CHEBI:59789"/>
    </ligand>
</feature>
<dbReference type="InterPro" id="IPR019874">
    <property type="entry name" value="RF_methyltr_PrmC"/>
</dbReference>
<feature type="binding site" evidence="5">
    <location>
        <position position="186"/>
    </location>
    <ligand>
        <name>S-adenosyl-L-methionine</name>
        <dbReference type="ChEBI" id="CHEBI:59789"/>
    </ligand>
</feature>
<evidence type="ECO:0000313" key="9">
    <source>
        <dbReference type="Proteomes" id="UP000838672"/>
    </source>
</evidence>